<evidence type="ECO:0000313" key="2">
    <source>
        <dbReference type="EMBL" id="KAH6830255.1"/>
    </source>
</evidence>
<evidence type="ECO:0000313" key="3">
    <source>
        <dbReference type="Proteomes" id="UP001190926"/>
    </source>
</evidence>
<dbReference type="SUPFAM" id="SSF52540">
    <property type="entry name" value="P-loop containing nucleoside triphosphate hydrolases"/>
    <property type="match status" value="1"/>
</dbReference>
<keyword evidence="3" id="KW-1185">Reference proteome</keyword>
<feature type="domain" description="EH" evidence="1">
    <location>
        <begin position="29"/>
        <end position="61"/>
    </location>
</feature>
<dbReference type="Proteomes" id="UP001190926">
    <property type="component" value="Unassembled WGS sequence"/>
</dbReference>
<dbReference type="InterPro" id="IPR031692">
    <property type="entry name" value="EHD_N"/>
</dbReference>
<proteinExistence type="predicted"/>
<sequence length="117" mass="13527">MHSWFGALISEELLKSKVSLRFVTSIIDGLKKLYAQKLKPLEVNYRVNDFVSPLLSNNDFDAKPMVMLLGQYATGKTTFIKYLFRTNYPGAHVGHEPTMDRFVAVMVCYYPFFTFEQ</sequence>
<dbReference type="EMBL" id="SDAM02000099">
    <property type="protein sequence ID" value="KAH6830255.1"/>
    <property type="molecule type" value="Genomic_DNA"/>
</dbReference>
<organism evidence="2 3">
    <name type="scientific">Perilla frutescens var. hirtella</name>
    <name type="common">Perilla citriodora</name>
    <name type="synonym">Perilla setoyensis</name>
    <dbReference type="NCBI Taxonomy" id="608512"/>
    <lineage>
        <taxon>Eukaryota</taxon>
        <taxon>Viridiplantae</taxon>
        <taxon>Streptophyta</taxon>
        <taxon>Embryophyta</taxon>
        <taxon>Tracheophyta</taxon>
        <taxon>Spermatophyta</taxon>
        <taxon>Magnoliopsida</taxon>
        <taxon>eudicotyledons</taxon>
        <taxon>Gunneridae</taxon>
        <taxon>Pentapetalae</taxon>
        <taxon>asterids</taxon>
        <taxon>lamiids</taxon>
        <taxon>Lamiales</taxon>
        <taxon>Lamiaceae</taxon>
        <taxon>Nepetoideae</taxon>
        <taxon>Elsholtzieae</taxon>
        <taxon>Perilla</taxon>
    </lineage>
</organism>
<accession>A0AAD4JAK7</accession>
<dbReference type="AlphaFoldDB" id="A0AAD4JAK7"/>
<dbReference type="Pfam" id="PF16880">
    <property type="entry name" value="EHD_N"/>
    <property type="match status" value="1"/>
</dbReference>
<protein>
    <submittedName>
        <fullName evidence="2">EPS15 homology domain 1</fullName>
    </submittedName>
</protein>
<comment type="caution">
    <text evidence="2">The sequence shown here is derived from an EMBL/GenBank/DDBJ whole genome shotgun (WGS) entry which is preliminary data.</text>
</comment>
<evidence type="ECO:0000259" key="1">
    <source>
        <dbReference type="Pfam" id="PF16880"/>
    </source>
</evidence>
<name>A0AAD4JAK7_PERFH</name>
<dbReference type="Gene3D" id="1.10.268.20">
    <property type="match status" value="1"/>
</dbReference>
<gene>
    <name evidence="2" type="ORF">C2S53_000224</name>
</gene>
<dbReference type="InterPro" id="IPR027417">
    <property type="entry name" value="P-loop_NTPase"/>
</dbReference>
<reference evidence="2 3" key="1">
    <citation type="journal article" date="2021" name="Nat. Commun.">
        <title>Incipient diploidization of the medicinal plant Perilla within 10,000 years.</title>
        <authorList>
            <person name="Zhang Y."/>
            <person name="Shen Q."/>
            <person name="Leng L."/>
            <person name="Zhang D."/>
            <person name="Chen S."/>
            <person name="Shi Y."/>
            <person name="Ning Z."/>
            <person name="Chen S."/>
        </authorList>
    </citation>
    <scope>NUCLEOTIDE SEQUENCE [LARGE SCALE GENOMIC DNA]</scope>
    <source>
        <strain evidence="3">cv. PC099</strain>
    </source>
</reference>
<dbReference type="Gene3D" id="3.40.50.300">
    <property type="entry name" value="P-loop containing nucleotide triphosphate hydrolases"/>
    <property type="match status" value="1"/>
</dbReference>